<accession>A0A317DXG2</accession>
<dbReference type="PRINTS" id="PR00625">
    <property type="entry name" value="JDOMAIN"/>
</dbReference>
<evidence type="ECO:0000313" key="4">
    <source>
        <dbReference type="Proteomes" id="UP000245461"/>
    </source>
</evidence>
<evidence type="ECO:0000313" key="3">
    <source>
        <dbReference type="EMBL" id="PWR18620.1"/>
    </source>
</evidence>
<dbReference type="InterPro" id="IPR001623">
    <property type="entry name" value="DnaJ_domain"/>
</dbReference>
<evidence type="ECO:0000256" key="1">
    <source>
        <dbReference type="SAM" id="MobiDB-lite"/>
    </source>
</evidence>
<feature type="domain" description="J" evidence="2">
    <location>
        <begin position="143"/>
        <end position="207"/>
    </location>
</feature>
<reference evidence="3 4" key="1">
    <citation type="submission" date="2018-05" db="EMBL/GenBank/DDBJ databases">
        <title>Zavarzinia sp. HR-AS.</title>
        <authorList>
            <person name="Lee Y."/>
            <person name="Jeon C.O."/>
        </authorList>
    </citation>
    <scope>NUCLEOTIDE SEQUENCE [LARGE SCALE GENOMIC DNA]</scope>
    <source>
        <strain evidence="3 4">HR-AS</strain>
    </source>
</reference>
<dbReference type="RefSeq" id="WP_109907666.1">
    <property type="nucleotide sequence ID" value="NZ_QGLE01000013.1"/>
</dbReference>
<dbReference type="Proteomes" id="UP000245461">
    <property type="component" value="Unassembled WGS sequence"/>
</dbReference>
<dbReference type="InterPro" id="IPR036869">
    <property type="entry name" value="J_dom_sf"/>
</dbReference>
<dbReference type="CDD" id="cd06257">
    <property type="entry name" value="DnaJ"/>
    <property type="match status" value="1"/>
</dbReference>
<dbReference type="PROSITE" id="PS50076">
    <property type="entry name" value="DNAJ_2"/>
    <property type="match status" value="1"/>
</dbReference>
<name>A0A317DXG2_9PROT</name>
<dbReference type="AlphaFoldDB" id="A0A317DXG2"/>
<evidence type="ECO:0000259" key="2">
    <source>
        <dbReference type="PROSITE" id="PS50076"/>
    </source>
</evidence>
<comment type="caution">
    <text evidence="3">The sequence shown here is derived from an EMBL/GenBank/DDBJ whole genome shotgun (WGS) entry which is preliminary data.</text>
</comment>
<proteinExistence type="predicted"/>
<keyword evidence="4" id="KW-1185">Reference proteome</keyword>
<protein>
    <submittedName>
        <fullName evidence="3">Molecular chaperone DnaJ</fullName>
    </submittedName>
</protein>
<organism evidence="3 4">
    <name type="scientific">Zavarzinia aquatilis</name>
    <dbReference type="NCBI Taxonomy" id="2211142"/>
    <lineage>
        <taxon>Bacteria</taxon>
        <taxon>Pseudomonadati</taxon>
        <taxon>Pseudomonadota</taxon>
        <taxon>Alphaproteobacteria</taxon>
        <taxon>Rhodospirillales</taxon>
        <taxon>Zavarziniaceae</taxon>
        <taxon>Zavarzinia</taxon>
    </lineage>
</organism>
<dbReference type="EMBL" id="QGLE01000013">
    <property type="protein sequence ID" value="PWR18620.1"/>
    <property type="molecule type" value="Genomic_DNA"/>
</dbReference>
<sequence length="207" mass="23479">MPRKESAYPRRANGPGDSAALRPCASEGCLCAGEYRAPRSRNPDDPPLWFCLDHVREYNRTWNWFEGMGADEIETYQSQNATWHRPTWKLGERASGRSQARHHAEHGAHDPFDLLGEAGYRIDGRARSGAVPEARRLSPEDKEALAVLELDAGVSAPDVKSRYKALVKRYHPDRNGGDKTAEARLRKVIDAYRHLRDKGFMREELAR</sequence>
<dbReference type="SUPFAM" id="SSF46565">
    <property type="entry name" value="Chaperone J-domain"/>
    <property type="match status" value="1"/>
</dbReference>
<dbReference type="Pfam" id="PF00226">
    <property type="entry name" value="DnaJ"/>
    <property type="match status" value="1"/>
</dbReference>
<feature type="region of interest" description="Disordered" evidence="1">
    <location>
        <begin position="1"/>
        <end position="21"/>
    </location>
</feature>
<gene>
    <name evidence="3" type="ORF">DKG74_18515</name>
</gene>
<dbReference type="SMART" id="SM00271">
    <property type="entry name" value="DnaJ"/>
    <property type="match status" value="1"/>
</dbReference>
<dbReference type="OrthoDB" id="9786294at2"/>
<dbReference type="Gene3D" id="1.10.287.110">
    <property type="entry name" value="DnaJ domain"/>
    <property type="match status" value="1"/>
</dbReference>